<evidence type="ECO:0000256" key="1">
    <source>
        <dbReference type="SAM" id="MobiDB-lite"/>
    </source>
</evidence>
<dbReference type="PANTHER" id="PTHR33418:SF1">
    <property type="entry name" value="HELICASE-ASSOCIATED DOMAIN-CONTAINING PROTEIN"/>
    <property type="match status" value="1"/>
</dbReference>
<organism evidence="3 4">
    <name type="scientific">Thalassiosira oceanica</name>
    <name type="common">Marine diatom</name>
    <dbReference type="NCBI Taxonomy" id="159749"/>
    <lineage>
        <taxon>Eukaryota</taxon>
        <taxon>Sar</taxon>
        <taxon>Stramenopiles</taxon>
        <taxon>Ochrophyta</taxon>
        <taxon>Bacillariophyta</taxon>
        <taxon>Coscinodiscophyceae</taxon>
        <taxon>Thalassiosirophycidae</taxon>
        <taxon>Thalassiosirales</taxon>
        <taxon>Thalassiosiraceae</taxon>
        <taxon>Thalassiosira</taxon>
    </lineage>
</organism>
<dbReference type="OrthoDB" id="498381at2759"/>
<dbReference type="Proteomes" id="UP000266841">
    <property type="component" value="Unassembled WGS sequence"/>
</dbReference>
<dbReference type="InterPro" id="IPR005114">
    <property type="entry name" value="Helicase_assoc"/>
</dbReference>
<accession>K0RNB1</accession>
<comment type="caution">
    <text evidence="3">The sequence shown here is derived from an EMBL/GenBank/DDBJ whole genome shotgun (WGS) entry which is preliminary data.</text>
</comment>
<sequence length="308" mass="34211">HGHCKVTKNQNAALYYWLKDQRARKRNGNLPQVWKERLELLGVDWEEAKNLKWRQRFEELKQYNAKHGTCEVRVRAASQKKAKALRQWVYLQRIANNSGKLTGDQIQQLESINFTWKGTRRSGIVQQDPNFDTIRDLRDHGPLPHHSCGETYPFIESAGADSSAGGDMAAPAHMAATSAAAAFLPVPKADDSLGRPPSSISFKRFDEEGHSSVVQQDPNFDTIRDLQDHGRLPRHSCGESYSFIESAGADSSAGGDMAQVTNANLLGGEPPSSISFHPKARDEDVQSLGDASVPRQTPRIKKKKTAEV</sequence>
<proteinExistence type="predicted"/>
<dbReference type="PANTHER" id="PTHR33418">
    <property type="entry name" value="HELICASE-ASSOCIATED"/>
    <property type="match status" value="1"/>
</dbReference>
<reference evidence="3 4" key="1">
    <citation type="journal article" date="2012" name="Genome Biol.">
        <title>Genome and low-iron response of an oceanic diatom adapted to chronic iron limitation.</title>
        <authorList>
            <person name="Lommer M."/>
            <person name="Specht M."/>
            <person name="Roy A.S."/>
            <person name="Kraemer L."/>
            <person name="Andreson R."/>
            <person name="Gutowska M.A."/>
            <person name="Wolf J."/>
            <person name="Bergner S.V."/>
            <person name="Schilhabel M.B."/>
            <person name="Klostermeier U.C."/>
            <person name="Beiko R.G."/>
            <person name="Rosenstiel P."/>
            <person name="Hippler M."/>
            <person name="Laroche J."/>
        </authorList>
    </citation>
    <scope>NUCLEOTIDE SEQUENCE [LARGE SCALE GENOMIC DNA]</scope>
    <source>
        <strain evidence="3 4">CCMP1005</strain>
    </source>
</reference>
<feature type="compositionally biased region" description="Basic residues" evidence="1">
    <location>
        <begin position="298"/>
        <end position="308"/>
    </location>
</feature>
<feature type="region of interest" description="Disordered" evidence="1">
    <location>
        <begin position="264"/>
        <end position="308"/>
    </location>
</feature>
<protein>
    <recommendedName>
        <fullName evidence="2">Helicase-associated domain-containing protein</fullName>
    </recommendedName>
</protein>
<dbReference type="EMBL" id="AGNL01037218">
    <property type="protein sequence ID" value="EJK53699.1"/>
    <property type="molecule type" value="Genomic_DNA"/>
</dbReference>
<dbReference type="AlphaFoldDB" id="K0RNB1"/>
<dbReference type="Pfam" id="PF03457">
    <property type="entry name" value="HA"/>
    <property type="match status" value="2"/>
</dbReference>
<dbReference type="Gene3D" id="6.10.140.530">
    <property type="match status" value="2"/>
</dbReference>
<keyword evidence="4" id="KW-1185">Reference proteome</keyword>
<evidence type="ECO:0000259" key="2">
    <source>
        <dbReference type="Pfam" id="PF03457"/>
    </source>
</evidence>
<feature type="non-terminal residue" evidence="3">
    <location>
        <position position="1"/>
    </location>
</feature>
<feature type="domain" description="Helicase-associated" evidence="2">
    <location>
        <begin position="1"/>
        <end position="43"/>
    </location>
</feature>
<evidence type="ECO:0000313" key="3">
    <source>
        <dbReference type="EMBL" id="EJK53699.1"/>
    </source>
</evidence>
<name>K0RNB1_THAOC</name>
<feature type="domain" description="Helicase-associated" evidence="2">
    <location>
        <begin position="51"/>
        <end position="114"/>
    </location>
</feature>
<gene>
    <name evidence="3" type="ORF">THAOC_26806</name>
</gene>
<evidence type="ECO:0000313" key="4">
    <source>
        <dbReference type="Proteomes" id="UP000266841"/>
    </source>
</evidence>